<comment type="caution">
    <text evidence="1">The sequence shown here is derived from an EMBL/GenBank/DDBJ whole genome shotgun (WGS) entry which is preliminary data.</text>
</comment>
<feature type="non-terminal residue" evidence="1">
    <location>
        <position position="70"/>
    </location>
</feature>
<dbReference type="AlphaFoldDB" id="A0A0F8W4V6"/>
<organism evidence="1">
    <name type="scientific">marine sediment metagenome</name>
    <dbReference type="NCBI Taxonomy" id="412755"/>
    <lineage>
        <taxon>unclassified sequences</taxon>
        <taxon>metagenomes</taxon>
        <taxon>ecological metagenomes</taxon>
    </lineage>
</organism>
<evidence type="ECO:0000313" key="1">
    <source>
        <dbReference type="EMBL" id="KKK51608.1"/>
    </source>
</evidence>
<dbReference type="EMBL" id="LAZR01067425">
    <property type="protein sequence ID" value="KKK51608.1"/>
    <property type="molecule type" value="Genomic_DNA"/>
</dbReference>
<protein>
    <submittedName>
        <fullName evidence="1">Uncharacterized protein</fullName>
    </submittedName>
</protein>
<accession>A0A0F8W4V6</accession>
<sequence>MKTREWKREADFIARLLKRAPDIDREFRIGTAEFKMRQKKVFDGLQKAGFDCGLVFSNEHYDGDVPYLGG</sequence>
<proteinExistence type="predicted"/>
<gene>
    <name evidence="1" type="ORF">LCGC14_3113240</name>
</gene>
<reference evidence="1" key="1">
    <citation type="journal article" date="2015" name="Nature">
        <title>Complex archaea that bridge the gap between prokaryotes and eukaryotes.</title>
        <authorList>
            <person name="Spang A."/>
            <person name="Saw J.H."/>
            <person name="Jorgensen S.L."/>
            <person name="Zaremba-Niedzwiedzka K."/>
            <person name="Martijn J."/>
            <person name="Lind A.E."/>
            <person name="van Eijk R."/>
            <person name="Schleper C."/>
            <person name="Guy L."/>
            <person name="Ettema T.J."/>
        </authorList>
    </citation>
    <scope>NUCLEOTIDE SEQUENCE</scope>
</reference>
<name>A0A0F8W4V6_9ZZZZ</name>